<dbReference type="PROSITE" id="PS00236">
    <property type="entry name" value="NEUROTR_ION_CHANNEL"/>
    <property type="match status" value="1"/>
</dbReference>
<name>A0A6P7T899_9MOLL</name>
<dbReference type="PRINTS" id="PR00252">
    <property type="entry name" value="NRIONCHANNEL"/>
</dbReference>
<keyword evidence="7" id="KW-1185">Reference proteome</keyword>
<organism evidence="7 8">
    <name type="scientific">Octopus sinensis</name>
    <name type="common">East Asian common octopus</name>
    <dbReference type="NCBI Taxonomy" id="2607531"/>
    <lineage>
        <taxon>Eukaryota</taxon>
        <taxon>Metazoa</taxon>
        <taxon>Spiralia</taxon>
        <taxon>Lophotrochozoa</taxon>
        <taxon>Mollusca</taxon>
        <taxon>Cephalopoda</taxon>
        <taxon>Coleoidea</taxon>
        <taxon>Octopodiformes</taxon>
        <taxon>Octopoda</taxon>
        <taxon>Incirrata</taxon>
        <taxon>Octopodidae</taxon>
        <taxon>Octopus</taxon>
    </lineage>
</organism>
<dbReference type="InterPro" id="IPR006202">
    <property type="entry name" value="Neur_chan_lig-bd"/>
</dbReference>
<dbReference type="Pfam" id="PF02931">
    <property type="entry name" value="Neur_chan_LBD"/>
    <property type="match status" value="1"/>
</dbReference>
<dbReference type="InterPro" id="IPR006201">
    <property type="entry name" value="Neur_channel"/>
</dbReference>
<sequence length="382" mass="43749">MKLIVALIVISIGSASTEDYYYMEGEYNKGYDKKMTPVAANETELSLNVTLVIKNILELDMKQGILVSHLNLGIKWQDNNLKWDYSKFTQRHREAYLSEIWYPDIQICNTVSGDFSFDPYKEVTVKQDGFVHLHIDKIFKIYCRINVKYYPFDVHECDVSVCLDHQIFMDVIIEDFDFDIKLKAKSNQWDFTFTETEKETKDVMAVGLTLHGKRKVSSATITKIIPPIMLTLLILSVHLLPAASGEKVCAAITIFLTNIVFLSETEKILGNNSQDPSLYLIYLLILTFVSGCSSIESVFVCKLYAQQTGADINLTPEITRESKRSRNRVSVIETSDGHNIEVRDVNISKRHFINYQKLDKIFLSTIVIFLLVFYIFFAVSSS</sequence>
<evidence type="ECO:0000313" key="8">
    <source>
        <dbReference type="RefSeq" id="XP_029646605.2"/>
    </source>
</evidence>
<gene>
    <name evidence="8" type="primary">LOC115220595</name>
</gene>
<dbReference type="KEGG" id="osn:115220595"/>
<dbReference type="RefSeq" id="XP_029646605.2">
    <property type="nucleotide sequence ID" value="XM_029790745.2"/>
</dbReference>
<dbReference type="InterPro" id="IPR018000">
    <property type="entry name" value="Neurotransmitter_ion_chnl_CS"/>
</dbReference>
<dbReference type="GO" id="GO:0016020">
    <property type="term" value="C:membrane"/>
    <property type="evidence" value="ECO:0007669"/>
    <property type="project" value="UniProtKB-SubCell"/>
</dbReference>
<keyword evidence="5" id="KW-0813">Transport</keyword>
<dbReference type="InterPro" id="IPR036734">
    <property type="entry name" value="Neur_chan_lig-bd_sf"/>
</dbReference>
<feature type="transmembrane region" description="Helical" evidence="5">
    <location>
        <begin position="277"/>
        <end position="299"/>
    </location>
</feature>
<evidence type="ECO:0000256" key="1">
    <source>
        <dbReference type="ARBA" id="ARBA00004141"/>
    </source>
</evidence>
<feature type="transmembrane region" description="Helical" evidence="5">
    <location>
        <begin position="361"/>
        <end position="379"/>
    </location>
</feature>
<feature type="signal peptide" evidence="5">
    <location>
        <begin position="1"/>
        <end position="17"/>
    </location>
</feature>
<dbReference type="InterPro" id="IPR036719">
    <property type="entry name" value="Neuro-gated_channel_TM_sf"/>
</dbReference>
<comment type="caution">
    <text evidence="5">Lacks conserved residue(s) required for the propagation of feature annotation.</text>
</comment>
<keyword evidence="3 5" id="KW-1133">Transmembrane helix</keyword>
<accession>A0A6P7T899</accession>
<keyword evidence="5" id="KW-0407">Ion channel</keyword>
<dbReference type="AlphaFoldDB" id="A0A6P7T899"/>
<dbReference type="GO" id="GO:0005230">
    <property type="term" value="F:extracellular ligand-gated monoatomic ion channel activity"/>
    <property type="evidence" value="ECO:0007669"/>
    <property type="project" value="InterPro"/>
</dbReference>
<dbReference type="InterPro" id="IPR038050">
    <property type="entry name" value="Neuro_actylchol_rec"/>
</dbReference>
<feature type="chain" id="PRO_5029035339" evidence="5">
    <location>
        <begin position="18"/>
        <end position="382"/>
    </location>
</feature>
<keyword evidence="5" id="KW-0732">Signal</keyword>
<dbReference type="SUPFAM" id="SSF63712">
    <property type="entry name" value="Nicotinic receptor ligand binding domain-like"/>
    <property type="match status" value="1"/>
</dbReference>
<dbReference type="GO" id="GO:0004888">
    <property type="term" value="F:transmembrane signaling receptor activity"/>
    <property type="evidence" value="ECO:0007669"/>
    <property type="project" value="InterPro"/>
</dbReference>
<protein>
    <submittedName>
        <fullName evidence="8">Neuronal acetylcholine receptor subunit alpha-7-like</fullName>
    </submittedName>
</protein>
<dbReference type="PANTHER" id="PTHR18945">
    <property type="entry name" value="NEUROTRANSMITTER GATED ION CHANNEL"/>
    <property type="match status" value="1"/>
</dbReference>
<comment type="similarity">
    <text evidence="5">Belongs to the ligand-gated ion channel (TC 1.A.9) family.</text>
</comment>
<keyword evidence="4 5" id="KW-0472">Membrane</keyword>
<dbReference type="Proteomes" id="UP000515154">
    <property type="component" value="Linkage group LG16"/>
</dbReference>
<dbReference type="CDD" id="cd18989">
    <property type="entry name" value="LGIC_ECD_cation"/>
    <property type="match status" value="1"/>
</dbReference>
<dbReference type="SUPFAM" id="SSF90112">
    <property type="entry name" value="Neurotransmitter-gated ion-channel transmembrane pore"/>
    <property type="match status" value="1"/>
</dbReference>
<proteinExistence type="inferred from homology"/>
<dbReference type="Gene3D" id="2.70.170.10">
    <property type="entry name" value="Neurotransmitter-gated ion-channel ligand-binding domain"/>
    <property type="match status" value="1"/>
</dbReference>
<keyword evidence="2 5" id="KW-0812">Transmembrane</keyword>
<evidence type="ECO:0000256" key="2">
    <source>
        <dbReference type="ARBA" id="ARBA00022692"/>
    </source>
</evidence>
<evidence type="ECO:0000256" key="5">
    <source>
        <dbReference type="RuleBase" id="RU000687"/>
    </source>
</evidence>
<reference evidence="8" key="1">
    <citation type="submission" date="2025-08" db="UniProtKB">
        <authorList>
            <consortium name="RefSeq"/>
        </authorList>
    </citation>
    <scope>IDENTIFICATION</scope>
</reference>
<keyword evidence="5" id="KW-0406">Ion transport</keyword>
<evidence type="ECO:0000313" key="7">
    <source>
        <dbReference type="Proteomes" id="UP000515154"/>
    </source>
</evidence>
<evidence type="ECO:0000259" key="6">
    <source>
        <dbReference type="Pfam" id="PF02931"/>
    </source>
</evidence>
<dbReference type="Gene3D" id="1.20.58.390">
    <property type="entry name" value="Neurotransmitter-gated ion-channel transmembrane domain"/>
    <property type="match status" value="1"/>
</dbReference>
<comment type="subcellular location">
    <subcellularLocation>
        <location evidence="1">Membrane</location>
        <topology evidence="1">Multi-pass membrane protein</topology>
    </subcellularLocation>
</comment>
<feature type="domain" description="Neurotransmitter-gated ion-channel ligand-binding" evidence="6">
    <location>
        <begin position="29"/>
        <end position="160"/>
    </location>
</feature>
<evidence type="ECO:0000256" key="3">
    <source>
        <dbReference type="ARBA" id="ARBA00022989"/>
    </source>
</evidence>
<evidence type="ECO:0000256" key="4">
    <source>
        <dbReference type="ARBA" id="ARBA00023136"/>
    </source>
</evidence>